<feature type="region of interest" description="Disordered" evidence="4">
    <location>
        <begin position="320"/>
        <end position="343"/>
    </location>
</feature>
<evidence type="ECO:0000256" key="2">
    <source>
        <dbReference type="ARBA" id="ARBA00022679"/>
    </source>
</evidence>
<comment type="similarity">
    <text evidence="1 3">Belongs to the UPP synthase family.</text>
</comment>
<dbReference type="Gene3D" id="3.40.1180.10">
    <property type="entry name" value="Decaprenyl diphosphate synthase-like"/>
    <property type="match status" value="1"/>
</dbReference>
<dbReference type="PANTHER" id="PTHR10291">
    <property type="entry name" value="DEHYDRODOLICHYL DIPHOSPHATE SYNTHASE FAMILY MEMBER"/>
    <property type="match status" value="1"/>
</dbReference>
<dbReference type="Proteomes" id="UP001055712">
    <property type="component" value="Unassembled WGS sequence"/>
</dbReference>
<name>A0A9D4TXV8_CHLVU</name>
<reference evidence="5" key="1">
    <citation type="journal article" date="2019" name="Plant J.">
        <title>Chlorella vulgaris genome assembly and annotation reveals the molecular basis for metabolic acclimation to high light conditions.</title>
        <authorList>
            <person name="Cecchin M."/>
            <person name="Marcolungo L."/>
            <person name="Rossato M."/>
            <person name="Girolomoni L."/>
            <person name="Cosentino E."/>
            <person name="Cuine S."/>
            <person name="Li-Beisson Y."/>
            <person name="Delledonne M."/>
            <person name="Ballottari M."/>
        </authorList>
    </citation>
    <scope>NUCLEOTIDE SEQUENCE</scope>
    <source>
        <strain evidence="5">211/11P</strain>
    </source>
</reference>
<evidence type="ECO:0000256" key="4">
    <source>
        <dbReference type="SAM" id="MobiDB-lite"/>
    </source>
</evidence>
<comment type="caution">
    <text evidence="5">The sequence shown here is derived from an EMBL/GenBank/DDBJ whole genome shotgun (WGS) entry which is preliminary data.</text>
</comment>
<dbReference type="GO" id="GO:0016094">
    <property type="term" value="P:polyprenol biosynthetic process"/>
    <property type="evidence" value="ECO:0007669"/>
    <property type="project" value="TreeGrafter"/>
</dbReference>
<reference evidence="5" key="2">
    <citation type="submission" date="2020-11" db="EMBL/GenBank/DDBJ databases">
        <authorList>
            <person name="Cecchin M."/>
            <person name="Marcolungo L."/>
            <person name="Rossato M."/>
            <person name="Girolomoni L."/>
            <person name="Cosentino E."/>
            <person name="Cuine S."/>
            <person name="Li-Beisson Y."/>
            <person name="Delledonne M."/>
            <person name="Ballottari M."/>
        </authorList>
    </citation>
    <scope>NUCLEOTIDE SEQUENCE</scope>
    <source>
        <strain evidence="5">211/11P</strain>
        <tissue evidence="5">Whole cell</tissue>
    </source>
</reference>
<dbReference type="Pfam" id="PF01255">
    <property type="entry name" value="Prenyltransf"/>
    <property type="match status" value="1"/>
</dbReference>
<keyword evidence="6" id="KW-1185">Reference proteome</keyword>
<dbReference type="OrthoDB" id="4173905at2759"/>
<proteinExistence type="inferred from homology"/>
<dbReference type="AlphaFoldDB" id="A0A9D4TXV8"/>
<accession>A0A9D4TXV8</accession>
<dbReference type="InterPro" id="IPR036424">
    <property type="entry name" value="UPP_synth-like_sf"/>
</dbReference>
<dbReference type="EC" id="2.5.1.-" evidence="3"/>
<dbReference type="InterPro" id="IPR001441">
    <property type="entry name" value="UPP_synth-like"/>
</dbReference>
<dbReference type="PANTHER" id="PTHR10291:SF43">
    <property type="entry name" value="DEHYDRODOLICHYL DIPHOSPHATE SYNTHASE COMPLEX SUBUNIT DHDDS"/>
    <property type="match status" value="1"/>
</dbReference>
<dbReference type="SUPFAM" id="SSF64005">
    <property type="entry name" value="Undecaprenyl diphosphate synthase"/>
    <property type="match status" value="1"/>
</dbReference>
<gene>
    <name evidence="5" type="ORF">D9Q98_000301</name>
</gene>
<evidence type="ECO:0000256" key="1">
    <source>
        <dbReference type="ARBA" id="ARBA00005432"/>
    </source>
</evidence>
<dbReference type="HAMAP" id="MF_01139">
    <property type="entry name" value="ISPT"/>
    <property type="match status" value="1"/>
</dbReference>
<dbReference type="GO" id="GO:0045547">
    <property type="term" value="F:ditrans,polycis-polyprenyl diphosphate synthase [(2E,6E)-farnesyl diphosphate specific] activity"/>
    <property type="evidence" value="ECO:0007669"/>
    <property type="project" value="TreeGrafter"/>
</dbReference>
<evidence type="ECO:0000313" key="5">
    <source>
        <dbReference type="EMBL" id="KAI3437855.1"/>
    </source>
</evidence>
<dbReference type="GO" id="GO:0005783">
    <property type="term" value="C:endoplasmic reticulum"/>
    <property type="evidence" value="ECO:0007669"/>
    <property type="project" value="TreeGrafter"/>
</dbReference>
<dbReference type="PROSITE" id="PS01066">
    <property type="entry name" value="UPP_SYNTHASE"/>
    <property type="match status" value="1"/>
</dbReference>
<dbReference type="CDD" id="cd00475">
    <property type="entry name" value="Cis_IPPS"/>
    <property type="match status" value="1"/>
</dbReference>
<organism evidence="5 6">
    <name type="scientific">Chlorella vulgaris</name>
    <name type="common">Green alga</name>
    <dbReference type="NCBI Taxonomy" id="3077"/>
    <lineage>
        <taxon>Eukaryota</taxon>
        <taxon>Viridiplantae</taxon>
        <taxon>Chlorophyta</taxon>
        <taxon>core chlorophytes</taxon>
        <taxon>Trebouxiophyceae</taxon>
        <taxon>Chlorellales</taxon>
        <taxon>Chlorellaceae</taxon>
        <taxon>Chlorella clade</taxon>
        <taxon>Chlorella</taxon>
    </lineage>
</organism>
<dbReference type="EMBL" id="SIDB01000001">
    <property type="protein sequence ID" value="KAI3437855.1"/>
    <property type="molecule type" value="Genomic_DNA"/>
</dbReference>
<sequence>MVETPRLWDRLGGCARRAVAAVLAAPGRAVPHHIGFVMDGNRRFAQAHCMRKIDGHAHGYRRLIDALEWCLELGVRYVSVYAFSIDNYRRSGEEVSMLMALAEDKLAHMLEELDVLVRHGVQVRVIGDLSLAPVAVQVAASRIMDATAHHSRAVLNLCFSYTASEELHRALDHLAAQPVSSSSDISSNDVSSSSSRSRGVSAAALDAHLYTAGCPPVDLLVRTSGETRLSDFLLWQCRHALLVFTSVLWPEFGFLDLVAAVLEFQRHAPHLQRLREAAELQASTVSCTVASGSVPGGAAELLLQLQAVKWAARRWQDSPCSVASPASASSRSDDAASEEEALDTTLRARLQHSEAAHVVLRQPELELELAQGCSLKQC</sequence>
<dbReference type="NCBIfam" id="TIGR00055">
    <property type="entry name" value="uppS"/>
    <property type="match status" value="1"/>
</dbReference>
<keyword evidence="2 3" id="KW-0808">Transferase</keyword>
<feature type="compositionally biased region" description="Low complexity" evidence="4">
    <location>
        <begin position="320"/>
        <end position="330"/>
    </location>
</feature>
<protein>
    <recommendedName>
        <fullName evidence="3">Alkyl transferase</fullName>
        <ecNumber evidence="3">2.5.1.-</ecNumber>
    </recommendedName>
</protein>
<evidence type="ECO:0000313" key="6">
    <source>
        <dbReference type="Proteomes" id="UP001055712"/>
    </source>
</evidence>
<evidence type="ECO:0000256" key="3">
    <source>
        <dbReference type="RuleBase" id="RU363018"/>
    </source>
</evidence>
<dbReference type="InterPro" id="IPR018520">
    <property type="entry name" value="UPP_synth-like_CS"/>
</dbReference>